<proteinExistence type="inferred from homology"/>
<dbReference type="CDD" id="cd13562">
    <property type="entry name" value="PBP2_SsuA_like_5"/>
    <property type="match status" value="1"/>
</dbReference>
<dbReference type="InterPro" id="IPR001638">
    <property type="entry name" value="Solute-binding_3/MltF_N"/>
</dbReference>
<protein>
    <recommendedName>
        <fullName evidence="6">Putative aliphatic sulfonates-binding protein</fullName>
    </recommendedName>
</protein>
<dbReference type="KEGG" id="geo:Geob_1659"/>
<keyword evidence="4 7" id="KW-0732">Signal</keyword>
<evidence type="ECO:0000313" key="9">
    <source>
        <dbReference type="EMBL" id="ACM20017.1"/>
    </source>
</evidence>
<dbReference type="RefSeq" id="WP_012646746.1">
    <property type="nucleotide sequence ID" value="NC_011979.1"/>
</dbReference>
<evidence type="ECO:0000256" key="6">
    <source>
        <dbReference type="ARBA" id="ARBA00070228"/>
    </source>
</evidence>
<dbReference type="STRING" id="316067.Geob_1659"/>
<evidence type="ECO:0000256" key="4">
    <source>
        <dbReference type="ARBA" id="ARBA00022729"/>
    </source>
</evidence>
<dbReference type="SUPFAM" id="SSF53850">
    <property type="entry name" value="Periplasmic binding protein-like II"/>
    <property type="match status" value="1"/>
</dbReference>
<keyword evidence="10" id="KW-1185">Reference proteome</keyword>
<dbReference type="GO" id="GO:0042597">
    <property type="term" value="C:periplasmic space"/>
    <property type="evidence" value="ECO:0007669"/>
    <property type="project" value="UniProtKB-SubCell"/>
</dbReference>
<dbReference type="SMART" id="SM00062">
    <property type="entry name" value="PBPb"/>
    <property type="match status" value="1"/>
</dbReference>
<evidence type="ECO:0000259" key="8">
    <source>
        <dbReference type="SMART" id="SM00062"/>
    </source>
</evidence>
<dbReference type="Pfam" id="PF09084">
    <property type="entry name" value="NMT1"/>
    <property type="match status" value="1"/>
</dbReference>
<accession>B9M636</accession>
<comment type="similarity">
    <text evidence="2">Belongs to the bacterial solute-binding protein SsuA/TauA family.</text>
</comment>
<dbReference type="InterPro" id="IPR015168">
    <property type="entry name" value="SsuA/THI5"/>
</dbReference>
<dbReference type="OrthoDB" id="5422957at2"/>
<evidence type="ECO:0000256" key="5">
    <source>
        <dbReference type="ARBA" id="ARBA00055538"/>
    </source>
</evidence>
<reference evidence="9 10" key="1">
    <citation type="submission" date="2009-01" db="EMBL/GenBank/DDBJ databases">
        <title>Complete sequence of Geobacter sp. FRC-32.</title>
        <authorList>
            <consortium name="US DOE Joint Genome Institute"/>
            <person name="Lucas S."/>
            <person name="Copeland A."/>
            <person name="Lapidus A."/>
            <person name="Glavina del Rio T."/>
            <person name="Dalin E."/>
            <person name="Tice H."/>
            <person name="Bruce D."/>
            <person name="Goodwin L."/>
            <person name="Pitluck S."/>
            <person name="Saunders E."/>
            <person name="Brettin T."/>
            <person name="Detter J.C."/>
            <person name="Han C."/>
            <person name="Larimer F."/>
            <person name="Land M."/>
            <person name="Hauser L."/>
            <person name="Kyrpides N."/>
            <person name="Ovchinnikova G."/>
            <person name="Kostka J."/>
            <person name="Richardson P."/>
        </authorList>
    </citation>
    <scope>NUCLEOTIDE SEQUENCE [LARGE SCALE GENOMIC DNA]</scope>
    <source>
        <strain evidence="10">DSM 22248 / JCM 15807 / FRC-32</strain>
    </source>
</reference>
<dbReference type="GO" id="GO:0042626">
    <property type="term" value="F:ATPase-coupled transmembrane transporter activity"/>
    <property type="evidence" value="ECO:0007669"/>
    <property type="project" value="InterPro"/>
</dbReference>
<dbReference type="PANTHER" id="PTHR30024">
    <property type="entry name" value="ALIPHATIC SULFONATES-BINDING PROTEIN-RELATED"/>
    <property type="match status" value="1"/>
</dbReference>
<sequence>MKKVFSTLLGILTIAVMTTGPAAAGELRIATQPIPQYAPIFIAKHKKWVEEELAKVGAKPAIKWSSFSAGPPINESFAAGQQDVGFLGDTPAIIGKSAGIDTRIIGLTSTGPKALAVVVPRKSTIKSARDLKGKKVAVVKGSYAHHLLVLVLQKGGLTINDIELINLSQADSTTALLSGNIDAAAIWEPVITKLESQGAVRVLADGSGIKKGLLVIIATDNLVSKNREQVKALLKAYQRGAKFIKTNPREAARLIANDVNLTPELLLKVFPRFDFNPAIQADDIDEIKKTEAFMRNAGLIKSSVNIGNFVDLSLTRESGIR</sequence>
<organism evidence="9 10">
    <name type="scientific">Geotalea daltonii (strain DSM 22248 / JCM 15807 / FRC-32)</name>
    <name type="common">Geobacter daltonii</name>
    <dbReference type="NCBI Taxonomy" id="316067"/>
    <lineage>
        <taxon>Bacteria</taxon>
        <taxon>Pseudomonadati</taxon>
        <taxon>Thermodesulfobacteriota</taxon>
        <taxon>Desulfuromonadia</taxon>
        <taxon>Geobacterales</taxon>
        <taxon>Geobacteraceae</taxon>
        <taxon>Geotalea</taxon>
    </lineage>
</organism>
<evidence type="ECO:0000256" key="7">
    <source>
        <dbReference type="SAM" id="SignalP"/>
    </source>
</evidence>
<keyword evidence="3" id="KW-0813">Transport</keyword>
<comment type="function">
    <text evidence="5">Part of a binding-protein-dependent transport system for aliphatic sulfonates. Putative binding protein.</text>
</comment>
<dbReference type="PANTHER" id="PTHR30024:SF42">
    <property type="entry name" value="ALIPHATIC SULFONATES-BINDING PROTEIN-RELATED"/>
    <property type="match status" value="1"/>
</dbReference>
<dbReference type="FunFam" id="3.40.190.10:FF:000050">
    <property type="entry name" value="Sulfonate ABC transporter substrate-binding protein"/>
    <property type="match status" value="1"/>
</dbReference>
<dbReference type="EMBL" id="CP001390">
    <property type="protein sequence ID" value="ACM20017.1"/>
    <property type="molecule type" value="Genomic_DNA"/>
</dbReference>
<feature type="chain" id="PRO_5002888743" description="Putative aliphatic sulfonates-binding protein" evidence="7">
    <location>
        <begin position="25"/>
        <end position="321"/>
    </location>
</feature>
<dbReference type="HOGENOM" id="CLU_028871_2_2_7"/>
<dbReference type="Gene3D" id="3.40.190.10">
    <property type="entry name" value="Periplasmic binding protein-like II"/>
    <property type="match status" value="2"/>
</dbReference>
<dbReference type="GO" id="GO:0016020">
    <property type="term" value="C:membrane"/>
    <property type="evidence" value="ECO:0007669"/>
    <property type="project" value="InterPro"/>
</dbReference>
<dbReference type="InterPro" id="IPR010067">
    <property type="entry name" value="ABC_SsuA_sub-bd"/>
</dbReference>
<dbReference type="NCBIfam" id="TIGR01728">
    <property type="entry name" value="SsuA_fam"/>
    <property type="match status" value="1"/>
</dbReference>
<name>B9M636_GEODF</name>
<dbReference type="Proteomes" id="UP000007721">
    <property type="component" value="Chromosome"/>
</dbReference>
<dbReference type="AlphaFoldDB" id="B9M636"/>
<evidence type="ECO:0000256" key="2">
    <source>
        <dbReference type="ARBA" id="ARBA00010742"/>
    </source>
</evidence>
<evidence type="ECO:0000313" key="10">
    <source>
        <dbReference type="Proteomes" id="UP000007721"/>
    </source>
</evidence>
<comment type="subcellular location">
    <subcellularLocation>
        <location evidence="1">Periplasm</location>
    </subcellularLocation>
</comment>
<feature type="signal peptide" evidence="7">
    <location>
        <begin position="1"/>
        <end position="24"/>
    </location>
</feature>
<gene>
    <name evidence="9" type="primary">ssuA</name>
    <name evidence="9" type="ordered locus">Geob_1659</name>
</gene>
<dbReference type="eggNOG" id="COG0715">
    <property type="taxonomic scope" value="Bacteria"/>
</dbReference>
<feature type="domain" description="Solute-binding protein family 3/N-terminal" evidence="8">
    <location>
        <begin position="26"/>
        <end position="247"/>
    </location>
</feature>
<evidence type="ECO:0000256" key="1">
    <source>
        <dbReference type="ARBA" id="ARBA00004418"/>
    </source>
</evidence>
<evidence type="ECO:0000256" key="3">
    <source>
        <dbReference type="ARBA" id="ARBA00022448"/>
    </source>
</evidence>